<reference evidence="1 2" key="1">
    <citation type="submission" date="2016-03" db="EMBL/GenBank/DDBJ databases">
        <title>Whole genome sequencing of Grifola frondosa 9006-11.</title>
        <authorList>
            <person name="Min B."/>
            <person name="Park H."/>
            <person name="Kim J.-G."/>
            <person name="Cho H."/>
            <person name="Oh Y.-L."/>
            <person name="Kong W.-S."/>
            <person name="Choi I.-G."/>
        </authorList>
    </citation>
    <scope>NUCLEOTIDE SEQUENCE [LARGE SCALE GENOMIC DNA]</scope>
    <source>
        <strain evidence="1 2">9006-11</strain>
    </source>
</reference>
<dbReference type="STRING" id="5627.A0A1C7MRS0"/>
<accession>A0A1C7MRS0</accession>
<comment type="caution">
    <text evidence="1">The sequence shown here is derived from an EMBL/GenBank/DDBJ whole genome shotgun (WGS) entry which is preliminary data.</text>
</comment>
<dbReference type="AlphaFoldDB" id="A0A1C7MRS0"/>
<organism evidence="1 2">
    <name type="scientific">Grifola frondosa</name>
    <name type="common">Maitake</name>
    <name type="synonym">Polyporus frondosus</name>
    <dbReference type="NCBI Taxonomy" id="5627"/>
    <lineage>
        <taxon>Eukaryota</taxon>
        <taxon>Fungi</taxon>
        <taxon>Dikarya</taxon>
        <taxon>Basidiomycota</taxon>
        <taxon>Agaricomycotina</taxon>
        <taxon>Agaricomycetes</taxon>
        <taxon>Polyporales</taxon>
        <taxon>Grifolaceae</taxon>
        <taxon>Grifola</taxon>
    </lineage>
</organism>
<name>A0A1C7MRS0_GRIFR</name>
<dbReference type="OrthoDB" id="1684102at2759"/>
<keyword evidence="2" id="KW-1185">Reference proteome</keyword>
<dbReference type="Proteomes" id="UP000092993">
    <property type="component" value="Unassembled WGS sequence"/>
</dbReference>
<sequence length="499" mass="55774">MITWAAIFRALQAIAVPLLFAWVARHFAGNQKESTPPSLYLPMLTDIGFVPRSFPVTYRTDAPEFEDYTRVATVQNLTASPDTTAVILNWSRFPNVLLITSLLCGSWLEDTIAEVFIWNNSPRKLRYDDFKNTGCPKRKLRIHNAPANMYFQARFIACALAETPNCFIQDDDYLIRSEIIKSLHARITDHGSSPAIHLLPPHEHLSSSLSEIHVPARDTAYLSDVHTSFAWLGYGTMLRRAEMADNYFTILSNRVPEIWFDQGFELGGGQAFTAGPEGDERNAKYIHKATQYLSALVHCGRSSCNLPEGDDIVVHAKVPYISLDSAYSPTAWTRAACRGSACVLETNIRLLPESISHSGEDAEDILSLVKRNLETLGEARKQEYIEQPPSYAVDSVPATSFRSPRPAKMGDTFGLDSLTDISDAREWTAVEMAWLIDPDTENILNACAFEWSTDNVTWHSSPHRPVCDNTAMEIPSAGGEQRHLRECSARMVLASVEFI</sequence>
<dbReference type="OMA" id="DPFQHRI"/>
<gene>
    <name evidence="1" type="ORF">A0H81_01521</name>
</gene>
<evidence type="ECO:0000313" key="2">
    <source>
        <dbReference type="Proteomes" id="UP000092993"/>
    </source>
</evidence>
<evidence type="ECO:0000313" key="1">
    <source>
        <dbReference type="EMBL" id="OBZ79106.1"/>
    </source>
</evidence>
<proteinExistence type="predicted"/>
<protein>
    <submittedName>
        <fullName evidence="1">Uncharacterized protein</fullName>
    </submittedName>
</protein>
<dbReference type="EMBL" id="LUGG01000001">
    <property type="protein sequence ID" value="OBZ79106.1"/>
    <property type="molecule type" value="Genomic_DNA"/>
</dbReference>